<protein>
    <submittedName>
        <fullName evidence="2">Rhodanese-related sulfurtransferase</fullName>
    </submittedName>
</protein>
<dbReference type="PANTHER" id="PTHR43031">
    <property type="entry name" value="FAD-DEPENDENT OXIDOREDUCTASE"/>
    <property type="match status" value="1"/>
</dbReference>
<reference evidence="2 3" key="1">
    <citation type="submission" date="2019-03" db="EMBL/GenBank/DDBJ databases">
        <title>Genomic Encyclopedia of Type Strains, Phase III (KMG-III): the genomes of soil and plant-associated and newly described type strains.</title>
        <authorList>
            <person name="Whitman W."/>
        </authorList>
    </citation>
    <scope>NUCLEOTIDE SEQUENCE [LARGE SCALE GENOMIC DNA]</scope>
    <source>
        <strain evidence="2 3">VKM Ac-2575</strain>
    </source>
</reference>
<dbReference type="GO" id="GO:0016740">
    <property type="term" value="F:transferase activity"/>
    <property type="evidence" value="ECO:0007669"/>
    <property type="project" value="UniProtKB-KW"/>
</dbReference>
<organism evidence="2 3">
    <name type="scientific">Kribbella voronezhensis</name>
    <dbReference type="NCBI Taxonomy" id="2512212"/>
    <lineage>
        <taxon>Bacteria</taxon>
        <taxon>Bacillati</taxon>
        <taxon>Actinomycetota</taxon>
        <taxon>Actinomycetes</taxon>
        <taxon>Propionibacteriales</taxon>
        <taxon>Kribbellaceae</taxon>
        <taxon>Kribbella</taxon>
    </lineage>
</organism>
<dbReference type="Proteomes" id="UP000295151">
    <property type="component" value="Unassembled WGS sequence"/>
</dbReference>
<evidence type="ECO:0000313" key="2">
    <source>
        <dbReference type="EMBL" id="TDU89687.1"/>
    </source>
</evidence>
<proteinExistence type="predicted"/>
<evidence type="ECO:0000313" key="3">
    <source>
        <dbReference type="Proteomes" id="UP000295151"/>
    </source>
</evidence>
<dbReference type="InterPro" id="IPR050229">
    <property type="entry name" value="GlpE_sulfurtransferase"/>
</dbReference>
<feature type="domain" description="Rhodanese" evidence="1">
    <location>
        <begin position="30"/>
        <end position="117"/>
    </location>
</feature>
<dbReference type="InterPro" id="IPR001763">
    <property type="entry name" value="Rhodanese-like_dom"/>
</dbReference>
<dbReference type="PANTHER" id="PTHR43031:SF1">
    <property type="entry name" value="PYRIDINE NUCLEOTIDE-DISULPHIDE OXIDOREDUCTASE"/>
    <property type="match status" value="1"/>
</dbReference>
<dbReference type="PROSITE" id="PS50206">
    <property type="entry name" value="RHODANESE_3"/>
    <property type="match status" value="1"/>
</dbReference>
<dbReference type="EMBL" id="SOCE01000001">
    <property type="protein sequence ID" value="TDU89687.1"/>
    <property type="molecule type" value="Genomic_DNA"/>
</dbReference>
<dbReference type="SMART" id="SM00450">
    <property type="entry name" value="RHOD"/>
    <property type="match status" value="1"/>
</dbReference>
<name>A0A4R7TE82_9ACTN</name>
<dbReference type="AlphaFoldDB" id="A0A4R7TE82"/>
<keyword evidence="3" id="KW-1185">Reference proteome</keyword>
<dbReference type="InterPro" id="IPR036873">
    <property type="entry name" value="Rhodanese-like_dom_sf"/>
</dbReference>
<accession>A0A4R7TE82</accession>
<sequence length="118" mass="12671">MTGRGGCDDRGMFQNSEIPAVGVADLDDELLAEAFVLDVREPDEWNRGHIEGATHIPLGQLQERVGEVPLDQKVLCVCAVGGRSSMATQFLASQGRDAVNFEGGMQAWEAASRPVSLD</sequence>
<dbReference type="SUPFAM" id="SSF52821">
    <property type="entry name" value="Rhodanese/Cell cycle control phosphatase"/>
    <property type="match status" value="1"/>
</dbReference>
<dbReference type="Pfam" id="PF00581">
    <property type="entry name" value="Rhodanese"/>
    <property type="match status" value="1"/>
</dbReference>
<dbReference type="Gene3D" id="3.40.250.10">
    <property type="entry name" value="Rhodanese-like domain"/>
    <property type="match status" value="1"/>
</dbReference>
<comment type="caution">
    <text evidence="2">The sequence shown here is derived from an EMBL/GenBank/DDBJ whole genome shotgun (WGS) entry which is preliminary data.</text>
</comment>
<gene>
    <name evidence="2" type="ORF">EV138_3262</name>
</gene>
<dbReference type="CDD" id="cd00158">
    <property type="entry name" value="RHOD"/>
    <property type="match status" value="1"/>
</dbReference>
<evidence type="ECO:0000259" key="1">
    <source>
        <dbReference type="PROSITE" id="PS50206"/>
    </source>
</evidence>
<keyword evidence="2" id="KW-0808">Transferase</keyword>